<evidence type="ECO:0000313" key="1">
    <source>
        <dbReference type="EMBL" id="RBP63325.1"/>
    </source>
</evidence>
<accession>A0A366I5I2</accession>
<dbReference type="Proteomes" id="UP000253490">
    <property type="component" value="Unassembled WGS sequence"/>
</dbReference>
<name>A0A366I5I2_9FIRM</name>
<organism evidence="1 2">
    <name type="scientific">Alkalibaculum bacchi</name>
    <dbReference type="NCBI Taxonomy" id="645887"/>
    <lineage>
        <taxon>Bacteria</taxon>
        <taxon>Bacillati</taxon>
        <taxon>Bacillota</taxon>
        <taxon>Clostridia</taxon>
        <taxon>Eubacteriales</taxon>
        <taxon>Eubacteriaceae</taxon>
        <taxon>Alkalibaculum</taxon>
    </lineage>
</organism>
<sequence>MVMLSHVNIKNNIVVLTYYNTRLLGRAGYAM</sequence>
<protein>
    <submittedName>
        <fullName evidence="1">Uncharacterized protein</fullName>
    </submittedName>
</protein>
<gene>
    <name evidence="1" type="ORF">DES36_11068</name>
</gene>
<proteinExistence type="predicted"/>
<evidence type="ECO:0000313" key="2">
    <source>
        <dbReference type="Proteomes" id="UP000253490"/>
    </source>
</evidence>
<dbReference type="AlphaFoldDB" id="A0A366I5I2"/>
<comment type="caution">
    <text evidence="1">The sequence shown here is derived from an EMBL/GenBank/DDBJ whole genome shotgun (WGS) entry which is preliminary data.</text>
</comment>
<reference evidence="1 2" key="1">
    <citation type="submission" date="2018-06" db="EMBL/GenBank/DDBJ databases">
        <title>Genomic Encyclopedia of Type Strains, Phase IV (KMG-IV): sequencing the most valuable type-strain genomes for metagenomic binning, comparative biology and taxonomic classification.</title>
        <authorList>
            <person name="Goeker M."/>
        </authorList>
    </citation>
    <scope>NUCLEOTIDE SEQUENCE [LARGE SCALE GENOMIC DNA]</scope>
    <source>
        <strain evidence="1 2">DSM 22112</strain>
    </source>
</reference>
<dbReference type="EMBL" id="QNRX01000010">
    <property type="protein sequence ID" value="RBP63325.1"/>
    <property type="molecule type" value="Genomic_DNA"/>
</dbReference>
<keyword evidence="2" id="KW-1185">Reference proteome</keyword>